<sequence>MLFRCYLALLSLIAVASVAALPVAEPAVAVRDSSSDRDWRRDSSSDRDWRRDSSSDRDWRRDSSSDRDWRRTRPATEIGDGTRAATATGGAMGPTIEHRTQQR</sequence>
<comment type="caution">
    <text evidence="3">The sequence shown here is derived from an EMBL/GenBank/DDBJ whole genome shotgun (WGS) entry which is preliminary data.</text>
</comment>
<feature type="chain" id="PRO_5033994449" description="Secreted protein" evidence="2">
    <location>
        <begin position="21"/>
        <end position="103"/>
    </location>
</feature>
<evidence type="ECO:0008006" key="5">
    <source>
        <dbReference type="Google" id="ProtNLM"/>
    </source>
</evidence>
<evidence type="ECO:0000256" key="1">
    <source>
        <dbReference type="SAM" id="MobiDB-lite"/>
    </source>
</evidence>
<evidence type="ECO:0000256" key="2">
    <source>
        <dbReference type="SAM" id="SignalP"/>
    </source>
</evidence>
<keyword evidence="2" id="KW-0732">Signal</keyword>
<name>A0A8H7D9J0_9AGAR</name>
<accession>A0A8H7D9J0</accession>
<dbReference type="AlphaFoldDB" id="A0A8H7D9J0"/>
<feature type="compositionally biased region" description="Low complexity" evidence="1">
    <location>
        <begin position="81"/>
        <end position="95"/>
    </location>
</feature>
<feature type="compositionally biased region" description="Basic and acidic residues" evidence="1">
    <location>
        <begin position="33"/>
        <end position="71"/>
    </location>
</feature>
<gene>
    <name evidence="3" type="ORF">MSAN_00790400</name>
</gene>
<dbReference type="Proteomes" id="UP000623467">
    <property type="component" value="Unassembled WGS sequence"/>
</dbReference>
<feature type="region of interest" description="Disordered" evidence="1">
    <location>
        <begin position="26"/>
        <end position="103"/>
    </location>
</feature>
<organism evidence="3 4">
    <name type="scientific">Mycena sanguinolenta</name>
    <dbReference type="NCBI Taxonomy" id="230812"/>
    <lineage>
        <taxon>Eukaryota</taxon>
        <taxon>Fungi</taxon>
        <taxon>Dikarya</taxon>
        <taxon>Basidiomycota</taxon>
        <taxon>Agaricomycotina</taxon>
        <taxon>Agaricomycetes</taxon>
        <taxon>Agaricomycetidae</taxon>
        <taxon>Agaricales</taxon>
        <taxon>Marasmiineae</taxon>
        <taxon>Mycenaceae</taxon>
        <taxon>Mycena</taxon>
    </lineage>
</organism>
<keyword evidence="4" id="KW-1185">Reference proteome</keyword>
<dbReference type="EMBL" id="JACAZH010000005">
    <property type="protein sequence ID" value="KAF7367284.1"/>
    <property type="molecule type" value="Genomic_DNA"/>
</dbReference>
<reference evidence="3" key="1">
    <citation type="submission" date="2020-05" db="EMBL/GenBank/DDBJ databases">
        <title>Mycena genomes resolve the evolution of fungal bioluminescence.</title>
        <authorList>
            <person name="Tsai I.J."/>
        </authorList>
    </citation>
    <scope>NUCLEOTIDE SEQUENCE</scope>
    <source>
        <strain evidence="3">160909Yilan</strain>
    </source>
</reference>
<protein>
    <recommendedName>
        <fullName evidence="5">Secreted protein</fullName>
    </recommendedName>
</protein>
<proteinExistence type="predicted"/>
<feature type="signal peptide" evidence="2">
    <location>
        <begin position="1"/>
        <end position="20"/>
    </location>
</feature>
<evidence type="ECO:0000313" key="3">
    <source>
        <dbReference type="EMBL" id="KAF7367284.1"/>
    </source>
</evidence>
<evidence type="ECO:0000313" key="4">
    <source>
        <dbReference type="Proteomes" id="UP000623467"/>
    </source>
</evidence>